<evidence type="ECO:0000313" key="6">
    <source>
        <dbReference type="Proteomes" id="UP000072904"/>
    </source>
</evidence>
<feature type="chain" id="PRO_5014502041" evidence="2">
    <location>
        <begin position="19"/>
        <end position="398"/>
    </location>
</feature>
<evidence type="ECO:0000313" key="3">
    <source>
        <dbReference type="EMBL" id="CDU17980.1"/>
    </source>
</evidence>
<reference evidence="4" key="2">
    <citation type="submission" date="2014-05" db="EMBL/GenBank/DDBJ databases">
        <authorList>
            <person name="Aslett M.A."/>
            <person name="De Silva N."/>
        </authorList>
    </citation>
    <scope>NUCLEOTIDE SEQUENCE</scope>
    <source>
        <strain evidence="4">17X</strain>
    </source>
</reference>
<evidence type="ECO:0000256" key="2">
    <source>
        <dbReference type="SAM" id="SignalP"/>
    </source>
</evidence>
<sequence length="398" mass="45944">MMIKVALAIFLSLIPAYAIKAKAGNELIDIPDEISHMTAMYSSGASNDSYIDAVNAVLEKPEDNYKFSITNDVHKCYFSKMDIEINDEHKEIHKLFREENKSIIEDAIRDYKLFLMLDLEKNAKKKIDLTKLPEHFQDLGIDYLTTIRPAFFHKYINDGNENPMNEGLEISYDKNELDSINENNENSDLSKSNNNNDNNNDNNDNDESTDDKQKRNIVISSQQIVMHNRNTNDEVDELQNEEYYNNMNKEKALDILMKNTSLHMEGICITLKNNENKYVGQCKAKMNKHFSSIACESYENSYLRRNHQKKELSSGMMNEELNNRMSEMMKFFENPEEAAGMLLSALSKPGFMESINALDIASHFNFDQPHEDMNPEDLFNLDNNPSDDTDKDQTNLDN</sequence>
<dbReference type="OMA" id="GICMKFF"/>
<dbReference type="VEuPathDB" id="PlasmoDB:PY17X_0920800"/>
<feature type="region of interest" description="Disordered" evidence="1">
    <location>
        <begin position="179"/>
        <end position="215"/>
    </location>
</feature>
<dbReference type="VEuPathDB" id="PlasmoDB:PYYM_0920200"/>
<gene>
    <name evidence="4" type="ORF">PY17X_0920800</name>
    <name evidence="3" type="ORF">PYYM_0920200</name>
</gene>
<feature type="signal peptide" evidence="2">
    <location>
        <begin position="1"/>
        <end position="18"/>
    </location>
</feature>
<reference evidence="3" key="3">
    <citation type="submission" date="2014-05" db="EMBL/GenBank/DDBJ databases">
        <authorList>
            <person name="Aslett A.Martin."/>
            <person name="De Silva Nishadi"/>
        </authorList>
    </citation>
    <scope>NUCLEOTIDE SEQUENCE</scope>
    <source>
        <strain evidence="3">YM</strain>
    </source>
</reference>
<dbReference type="EMBL" id="LK934637">
    <property type="protein sequence ID" value="CDU17980.1"/>
    <property type="molecule type" value="Genomic_DNA"/>
</dbReference>
<evidence type="ECO:0000313" key="5">
    <source>
        <dbReference type="Proteomes" id="UP000072874"/>
    </source>
</evidence>
<feature type="region of interest" description="Disordered" evidence="1">
    <location>
        <begin position="367"/>
        <end position="398"/>
    </location>
</feature>
<reference evidence="4" key="4">
    <citation type="submission" date="2019-05" db="EMBL/GenBank/DDBJ databases">
        <authorList>
            <consortium name="Pathogen Informatics"/>
        </authorList>
    </citation>
    <scope>NUCLEOTIDE SEQUENCE</scope>
    <source>
        <strain evidence="4">17X</strain>
    </source>
</reference>
<evidence type="ECO:0000313" key="4">
    <source>
        <dbReference type="EMBL" id="VTZ78397.1"/>
    </source>
</evidence>
<dbReference type="VEuPathDB" id="PlasmoDB:Py17XNL_000900228"/>
<dbReference type="AlphaFoldDB" id="A0A078K4J3"/>
<proteinExistence type="predicted"/>
<dbReference type="Proteomes" id="UP000072904">
    <property type="component" value="Chromosome 9"/>
</dbReference>
<feature type="compositionally biased region" description="Low complexity" evidence="1">
    <location>
        <begin position="181"/>
        <end position="202"/>
    </location>
</feature>
<reference evidence="5 6" key="1">
    <citation type="journal article" date="2014" name="BMC Biol.">
        <title>A comprehensive evaluation of rodent malaria parasite genomes and gene expression.</title>
        <authorList>
            <person name="Otto T.D."/>
            <person name="Bohme U."/>
            <person name="Jackson A.P."/>
            <person name="Hunt M."/>
            <person name="Franke-Fayard B."/>
            <person name="Hoeijmakers W.A."/>
            <person name="Religa A.A."/>
            <person name="Robertson L."/>
            <person name="Sanders M."/>
            <person name="Ogun S.A."/>
            <person name="Cunningham D."/>
            <person name="Erhart A."/>
            <person name="Billker O."/>
            <person name="Khan S.M."/>
            <person name="Stunnenberg H.G."/>
            <person name="Langhorne J."/>
            <person name="Holder A.A."/>
            <person name="Waters A.P."/>
            <person name="Newbold C.I."/>
            <person name="Pain A."/>
            <person name="Berriman M."/>
            <person name="Janse C.J."/>
        </authorList>
    </citation>
    <scope>NUCLEOTIDE SEQUENCE [LARGE SCALE GENOMIC DNA]</scope>
    <source>
        <strain evidence="4 5">17X</strain>
        <strain evidence="3 6">YM</strain>
    </source>
</reference>
<dbReference type="RefSeq" id="XP_727684.2">
    <property type="nucleotide sequence ID" value="XM_722591.2"/>
</dbReference>
<dbReference type="VEuPathDB" id="PlasmoDB:PY06925"/>
<accession>A0A078K4J3</accession>
<organism evidence="4 5">
    <name type="scientific">Plasmodium yoelii</name>
    <dbReference type="NCBI Taxonomy" id="5861"/>
    <lineage>
        <taxon>Eukaryota</taxon>
        <taxon>Sar</taxon>
        <taxon>Alveolata</taxon>
        <taxon>Apicomplexa</taxon>
        <taxon>Aconoidasida</taxon>
        <taxon>Haemosporida</taxon>
        <taxon>Plasmodiidae</taxon>
        <taxon>Plasmodium</taxon>
        <taxon>Plasmodium (Vinckeia)</taxon>
    </lineage>
</organism>
<dbReference type="KEGG" id="pyo:PY17X_0920800"/>
<dbReference type="OrthoDB" id="392929at2759"/>
<keyword evidence="2" id="KW-0732">Signal</keyword>
<dbReference type="Proteomes" id="UP000072874">
    <property type="component" value="Chromosome 9"/>
</dbReference>
<dbReference type="EMBL" id="LM993663">
    <property type="protein sequence ID" value="VTZ78397.1"/>
    <property type="molecule type" value="Genomic_DNA"/>
</dbReference>
<name>A0A078K4J3_PLAYE</name>
<dbReference type="GeneID" id="3854130"/>
<protein>
    <submittedName>
        <fullName evidence="4">Parasitophorous vacuolar protein 1, putative</fullName>
    </submittedName>
</protein>
<evidence type="ECO:0000256" key="1">
    <source>
        <dbReference type="SAM" id="MobiDB-lite"/>
    </source>
</evidence>